<comment type="caution">
    <text evidence="1">The sequence shown here is derived from an EMBL/GenBank/DDBJ whole genome shotgun (WGS) entry which is preliminary data.</text>
</comment>
<reference evidence="1" key="2">
    <citation type="journal article" date="2023" name="Int. J. Mol. Sci.">
        <title>De Novo Assembly and Annotation of 11 Diverse Shrub Willow (Salix) Genomes Reveals Novel Gene Organization in Sex-Linked Regions.</title>
        <authorList>
            <person name="Hyden B."/>
            <person name="Feng K."/>
            <person name="Yates T.B."/>
            <person name="Jawdy S."/>
            <person name="Cereghino C."/>
            <person name="Smart L.B."/>
            <person name="Muchero W."/>
        </authorList>
    </citation>
    <scope>NUCLEOTIDE SEQUENCE</scope>
    <source>
        <tissue evidence="1">Shoot tip</tissue>
    </source>
</reference>
<evidence type="ECO:0008006" key="3">
    <source>
        <dbReference type="Google" id="ProtNLM"/>
    </source>
</evidence>
<name>A0ABQ9BK93_9ROSI</name>
<keyword evidence="2" id="KW-1185">Reference proteome</keyword>
<evidence type="ECO:0000313" key="2">
    <source>
        <dbReference type="Proteomes" id="UP001141253"/>
    </source>
</evidence>
<proteinExistence type="predicted"/>
<reference evidence="1" key="1">
    <citation type="submission" date="2022-10" db="EMBL/GenBank/DDBJ databases">
        <authorList>
            <person name="Hyden B.L."/>
            <person name="Feng K."/>
            <person name="Yates T."/>
            <person name="Jawdy S."/>
            <person name="Smart L.B."/>
            <person name="Muchero W."/>
        </authorList>
    </citation>
    <scope>NUCLEOTIDE SEQUENCE</scope>
    <source>
        <tissue evidence="1">Shoot tip</tissue>
    </source>
</reference>
<organism evidence="1 2">
    <name type="scientific">Salix suchowensis</name>
    <dbReference type="NCBI Taxonomy" id="1278906"/>
    <lineage>
        <taxon>Eukaryota</taxon>
        <taxon>Viridiplantae</taxon>
        <taxon>Streptophyta</taxon>
        <taxon>Embryophyta</taxon>
        <taxon>Tracheophyta</taxon>
        <taxon>Spermatophyta</taxon>
        <taxon>Magnoliopsida</taxon>
        <taxon>eudicotyledons</taxon>
        <taxon>Gunneridae</taxon>
        <taxon>Pentapetalae</taxon>
        <taxon>rosids</taxon>
        <taxon>fabids</taxon>
        <taxon>Malpighiales</taxon>
        <taxon>Salicaceae</taxon>
        <taxon>Saliceae</taxon>
        <taxon>Salix</taxon>
    </lineage>
</organism>
<sequence length="20" mass="2392">MYDNSLVCYFSIIFFSCLII</sequence>
<accession>A0ABQ9BK93</accession>
<protein>
    <recommendedName>
        <fullName evidence="3">NADH dehydrogenase subunit 1</fullName>
    </recommendedName>
</protein>
<dbReference type="EMBL" id="JAPFFI010000008">
    <property type="protein sequence ID" value="KAJ6385361.1"/>
    <property type="molecule type" value="Genomic_DNA"/>
</dbReference>
<gene>
    <name evidence="1" type="ORF">OIU77_028521</name>
</gene>
<dbReference type="Proteomes" id="UP001141253">
    <property type="component" value="Chromosome 9"/>
</dbReference>
<evidence type="ECO:0000313" key="1">
    <source>
        <dbReference type="EMBL" id="KAJ6385361.1"/>
    </source>
</evidence>